<dbReference type="GO" id="GO:0044423">
    <property type="term" value="C:virion component"/>
    <property type="evidence" value="ECO:0007669"/>
    <property type="project" value="UniProtKB-KW"/>
</dbReference>
<keyword evidence="2" id="KW-0945">Host-virus interaction</keyword>
<evidence type="ECO:0000256" key="2">
    <source>
        <dbReference type="ARBA" id="ARBA00022581"/>
    </source>
</evidence>
<keyword evidence="4" id="KW-0946">Virion</keyword>
<dbReference type="GO" id="GO:0039666">
    <property type="term" value="P:virion attachment to host cell pilus"/>
    <property type="evidence" value="ECO:0007669"/>
    <property type="project" value="UniProtKB-KW"/>
</dbReference>
<evidence type="ECO:0000256" key="7">
    <source>
        <dbReference type="ARBA" id="ARBA00035110"/>
    </source>
</evidence>
<comment type="subcellular location">
    <subcellularLocation>
        <location evidence="1">Virion</location>
    </subcellularLocation>
</comment>
<feature type="compositionally biased region" description="Polar residues" evidence="8">
    <location>
        <begin position="74"/>
        <end position="84"/>
    </location>
</feature>
<keyword evidence="5" id="KW-1175">Viral attachment to host cell pilus</keyword>
<keyword evidence="6" id="KW-1160">Virus entry into host cell</keyword>
<evidence type="ECO:0000256" key="8">
    <source>
        <dbReference type="SAM" id="MobiDB-lite"/>
    </source>
</evidence>
<dbReference type="Pfam" id="PF03863">
    <property type="entry name" value="Phage_mat-A"/>
    <property type="match status" value="1"/>
</dbReference>
<proteinExistence type="inferred from homology"/>
<organism evidence="9">
    <name type="scientific">Leviviridae sp</name>
    <dbReference type="NCBI Taxonomy" id="2027243"/>
    <lineage>
        <taxon>Viruses</taxon>
        <taxon>Riboviria</taxon>
        <taxon>Orthornavirae</taxon>
        <taxon>Lenarviricota</taxon>
        <taxon>Leviviricetes</taxon>
        <taxon>Norzivirales</taxon>
        <taxon>Fiersviridae</taxon>
    </lineage>
</organism>
<evidence type="ECO:0000256" key="5">
    <source>
        <dbReference type="ARBA" id="ARBA00023104"/>
    </source>
</evidence>
<dbReference type="EMBL" id="MN033134">
    <property type="protein sequence ID" value="QDH87072.1"/>
    <property type="molecule type" value="Genomic_RNA"/>
</dbReference>
<sequence>ARGPPNAVRLIRLVTDDDDPNTPHGGRLYVTRTRTMPVPDYRNQVQNGRYTKREVSGFARPALPLPVTDIQSAKMSSYVPSSPTGRKYTTDESHPRWRSRDKPSASDGDYGGSFDSYSQSVTVSDGSCKLAEGILVKDASDVWHQNTYFGPWLAVNPAAVKPFGFAVSTTSQLNALGTTAIARCKPTNSTANVSVMLGELWFDGLPKLFGMAQAESRTLAAKASSEYLNTEFGWKPLVSDIQSVAYAVANWHRILSEYERLAGRPVRRRYVFPVERTTTYQDLGPDPGFYPNPFVWNDVSLYNSSRPFARLSKQTVHTKETWFSGAFTYHAQPIALYKQSEMMNAVSAAQHLLGLELTPETVWNLAPWSWAIDWFSNAGDVISNLSDAATDGLVMKYGYIMEKITHEETYTLVGPSPLRFASGVSAGTVTLRYESKRRLPATPFGFGLSWNSFSPRQLAITAALGITRLFR</sequence>
<dbReference type="InterPro" id="IPR005563">
    <property type="entry name" value="A_protein"/>
</dbReference>
<evidence type="ECO:0008006" key="10">
    <source>
        <dbReference type="Google" id="ProtNLM"/>
    </source>
</evidence>
<evidence type="ECO:0000313" key="9">
    <source>
        <dbReference type="EMBL" id="QDH87072.1"/>
    </source>
</evidence>
<accession>A0A514D0D1</accession>
<evidence type="ECO:0000256" key="6">
    <source>
        <dbReference type="ARBA" id="ARBA00023296"/>
    </source>
</evidence>
<keyword evidence="3" id="KW-1161">Viral attachment to host cell</keyword>
<reference evidence="9" key="1">
    <citation type="submission" date="2019-05" db="EMBL/GenBank/DDBJ databases">
        <title>Metatranscriptomic reconstruction reveals RNA viruses with the potential to shape carbon cycling in soil.</title>
        <authorList>
            <person name="Starr E.P."/>
            <person name="Nuccio E."/>
            <person name="Pett-Ridge J."/>
            <person name="Banfield J.F."/>
            <person name="Firestone M.K."/>
        </authorList>
    </citation>
    <scope>NUCLEOTIDE SEQUENCE</scope>
    <source>
        <strain evidence="9">H3_Bulk_Litter_17_scaffold_880</strain>
    </source>
</reference>
<feature type="compositionally biased region" description="Basic and acidic residues" evidence="8">
    <location>
        <begin position="88"/>
        <end position="104"/>
    </location>
</feature>
<protein>
    <recommendedName>
        <fullName evidence="10">Maturation</fullName>
    </recommendedName>
</protein>
<feature type="region of interest" description="Disordered" evidence="8">
    <location>
        <begin position="74"/>
        <end position="111"/>
    </location>
</feature>
<evidence type="ECO:0000256" key="3">
    <source>
        <dbReference type="ARBA" id="ARBA00022804"/>
    </source>
</evidence>
<evidence type="ECO:0000256" key="1">
    <source>
        <dbReference type="ARBA" id="ARBA00004328"/>
    </source>
</evidence>
<evidence type="ECO:0000256" key="4">
    <source>
        <dbReference type="ARBA" id="ARBA00022844"/>
    </source>
</evidence>
<gene>
    <name evidence="9" type="ORF">H3BulkLitter17880_000001</name>
</gene>
<comment type="similarity">
    <text evidence="7">Belongs to the Leviviricetes maturation protein family.</text>
</comment>
<feature type="non-terminal residue" evidence="9">
    <location>
        <position position="1"/>
    </location>
</feature>
<name>A0A514D0D1_9VIRU</name>